<evidence type="ECO:0000313" key="3">
    <source>
        <dbReference type="Proteomes" id="UP000515563"/>
    </source>
</evidence>
<accession>A0A7G6WYY3</accession>
<reference evidence="3" key="1">
    <citation type="submission" date="2019-09" db="EMBL/GenBank/DDBJ databases">
        <title>Antimicrobial potential of Antarctic Bacteria.</title>
        <authorList>
            <person name="Benaud N."/>
            <person name="Edwards R.J."/>
            <person name="Ferrari B.C."/>
        </authorList>
    </citation>
    <scope>NUCLEOTIDE SEQUENCE [LARGE SCALE GENOMIC DNA]</scope>
    <source>
        <strain evidence="3">SPB151</strain>
    </source>
</reference>
<sequence length="253" mass="27034">MRLRRALSFVAVLALASGSAPAMAADRSGLDDPVYRYAVAHPLDLAGLDRVSRQYSGAGIQVQLNGIEGPLPGPEAQRVLDERWTRRKNALGHSPADNLSVGFVWVGAVARGIWDFRDGYVGGVAPVDLSSVQLSLGCTRIKQTITRTYDYTNEQTPNAAYLYHGGLGTNAPISAVKDATSGHKMVTDHGVTDVILTKPRGCGKHSHGAQYTYEHNQGQSGFSGSAGWGFLSVSYTGGGVHFQKGTDPSWKTF</sequence>
<dbReference type="AlphaFoldDB" id="A0A7G6WYY3"/>
<keyword evidence="3" id="KW-1185">Reference proteome</keyword>
<proteinExistence type="predicted"/>
<organism evidence="2 3">
    <name type="scientific">Kribbella qitaiheensis</name>
    <dbReference type="NCBI Taxonomy" id="1544730"/>
    <lineage>
        <taxon>Bacteria</taxon>
        <taxon>Bacillati</taxon>
        <taxon>Actinomycetota</taxon>
        <taxon>Actinomycetes</taxon>
        <taxon>Propionibacteriales</taxon>
        <taxon>Kribbellaceae</taxon>
        <taxon>Kribbella</taxon>
    </lineage>
</organism>
<dbReference type="Proteomes" id="UP000515563">
    <property type="component" value="Chromosome"/>
</dbReference>
<dbReference type="RefSeq" id="WP_185448476.1">
    <property type="nucleotide sequence ID" value="NZ_CP043661.1"/>
</dbReference>
<keyword evidence="1" id="KW-0732">Signal</keyword>
<gene>
    <name evidence="2" type="ORF">F1D05_16350</name>
</gene>
<protein>
    <submittedName>
        <fullName evidence="2">Uncharacterized protein</fullName>
    </submittedName>
</protein>
<dbReference type="KEGG" id="kqi:F1D05_16350"/>
<reference evidence="2 3" key="2">
    <citation type="journal article" date="2020" name="Microbiol. Resour. Announc.">
        <title>Antarctic desert soil bacteria exhibit high novel natural product potential, evaluated through long-read genome sequencing and comparative genomics.</title>
        <authorList>
            <person name="Benaud N."/>
            <person name="Edwards R.J."/>
            <person name="Amos T.G."/>
            <person name="D'Agostino P.M."/>
            <person name="Gutierrez-Chavez C."/>
            <person name="Montgomery K."/>
            <person name="Nicetic I."/>
            <person name="Ferrari B.C."/>
        </authorList>
    </citation>
    <scope>NUCLEOTIDE SEQUENCE [LARGE SCALE GENOMIC DNA]</scope>
    <source>
        <strain evidence="2 3">SPB151</strain>
    </source>
</reference>
<evidence type="ECO:0000313" key="2">
    <source>
        <dbReference type="EMBL" id="QNE19198.1"/>
    </source>
</evidence>
<feature type="signal peptide" evidence="1">
    <location>
        <begin position="1"/>
        <end position="24"/>
    </location>
</feature>
<dbReference type="EMBL" id="CP043661">
    <property type="protein sequence ID" value="QNE19198.1"/>
    <property type="molecule type" value="Genomic_DNA"/>
</dbReference>
<evidence type="ECO:0000256" key="1">
    <source>
        <dbReference type="SAM" id="SignalP"/>
    </source>
</evidence>
<name>A0A7G6WYY3_9ACTN</name>
<feature type="chain" id="PRO_5028922603" evidence="1">
    <location>
        <begin position="25"/>
        <end position="253"/>
    </location>
</feature>